<dbReference type="AlphaFoldDB" id="A0A7H0HF06"/>
<dbReference type="KEGG" id="amon:H9L24_20030"/>
<feature type="region of interest" description="Disordered" evidence="1">
    <location>
        <begin position="78"/>
        <end position="107"/>
    </location>
</feature>
<protein>
    <submittedName>
        <fullName evidence="2">Uncharacterized protein</fullName>
    </submittedName>
</protein>
<feature type="compositionally biased region" description="Basic and acidic residues" evidence="1">
    <location>
        <begin position="82"/>
        <end position="91"/>
    </location>
</feature>
<gene>
    <name evidence="2" type="ORF">H9L24_20030</name>
</gene>
<evidence type="ECO:0000256" key="1">
    <source>
        <dbReference type="SAM" id="MobiDB-lite"/>
    </source>
</evidence>
<dbReference type="EMBL" id="CP060790">
    <property type="protein sequence ID" value="QNP59122.1"/>
    <property type="molecule type" value="Genomic_DNA"/>
</dbReference>
<reference evidence="2 3" key="1">
    <citation type="submission" date="2020-08" db="EMBL/GenBank/DDBJ databases">
        <title>Genome sequence of Acidovorax monticola KACC 19171T.</title>
        <authorList>
            <person name="Hyun D.-W."/>
            <person name="Bae J.-W."/>
        </authorList>
    </citation>
    <scope>NUCLEOTIDE SEQUENCE [LARGE SCALE GENOMIC DNA]</scope>
    <source>
        <strain evidence="2 3">KACC 19171</strain>
    </source>
</reference>
<organism evidence="2 3">
    <name type="scientific">Paenacidovorax monticola</name>
    <dbReference type="NCBI Taxonomy" id="1926868"/>
    <lineage>
        <taxon>Bacteria</taxon>
        <taxon>Pseudomonadati</taxon>
        <taxon>Pseudomonadota</taxon>
        <taxon>Betaproteobacteria</taxon>
        <taxon>Burkholderiales</taxon>
        <taxon>Comamonadaceae</taxon>
        <taxon>Paenacidovorax</taxon>
    </lineage>
</organism>
<dbReference type="Proteomes" id="UP000516057">
    <property type="component" value="Chromosome"/>
</dbReference>
<keyword evidence="3" id="KW-1185">Reference proteome</keyword>
<name>A0A7H0HF06_9BURK</name>
<evidence type="ECO:0000313" key="2">
    <source>
        <dbReference type="EMBL" id="QNP59122.1"/>
    </source>
</evidence>
<sequence>MRSALRKLARINALKGQQRARQAVTMLRMFRKDPRANDFLRFEAERVLRSSIYHMRQVAVIEALLERDAVQPFLVRIPRPRRPGEPRRDAGRAASSSVRRSGKASSR</sequence>
<accession>A0A7H0HF06</accession>
<evidence type="ECO:0000313" key="3">
    <source>
        <dbReference type="Proteomes" id="UP000516057"/>
    </source>
</evidence>
<proteinExistence type="predicted"/>
<dbReference type="RefSeq" id="WP_187736107.1">
    <property type="nucleotide sequence ID" value="NZ_CP060790.1"/>
</dbReference>